<dbReference type="SUPFAM" id="SSF82708">
    <property type="entry name" value="R3H domain"/>
    <property type="match status" value="1"/>
</dbReference>
<gene>
    <name evidence="12" type="ORF">ACJ72_03012</name>
</gene>
<dbReference type="AlphaFoldDB" id="A0A1B7P0S5"/>
<feature type="compositionally biased region" description="Acidic residues" evidence="9">
    <location>
        <begin position="457"/>
        <end position="474"/>
    </location>
</feature>
<dbReference type="GO" id="GO:0005634">
    <property type="term" value="C:nucleus"/>
    <property type="evidence" value="ECO:0007669"/>
    <property type="project" value="UniProtKB-SubCell"/>
</dbReference>
<dbReference type="Gene3D" id="3.30.1370.50">
    <property type="entry name" value="R3H-like domain"/>
    <property type="match status" value="1"/>
</dbReference>
<sequence>MARPKKTKARRGGGYGPGSPDFVVATHQSSASQYRANYANTFSYIGFKQNEAHLTLTQEARNTEYLTSRRSNIKLRYNEIRFVSAGDMVQESLEIPNKDATDNGPNGTPPNSDPTSLGKKDVERDCRQWLSGIEQADQAREKQKGEEEGEKIETMPDVDSDPKDIFFIDREEEDPTEHMGAEIPTIALNMRSAPQSDSSEDEVVFTGRGRRSQQSPAHGSENLTLNPERGTSTQNGPSLAADEEEEEETEEEEDNDDNEIIASHQVSLSDNESDPAIIPTSELVLRQSGGSPEFISLKGKKKHSRARKPRKPTLPWDSDDSEILADYIANMMDDDTSDEDEDEDDDEHTGVGRVHIQDQNQSGHFSTKSWSSADLEDLNDLSSSEELPDEIGRIFSMRDRNESIQYLLTGVGQSTDEARWVRKELLTMPGASELIRQFEEHVMLNASRQELAPEPSSDLDEEDDEEEVDQDVEEDMKQDLTDEQMARLLQTQDSFGLGSNDLLLFDGDGDFDGFESISRSKFSYKRSLPQPRKRRNRNGHFPSASAFADVLDQDPYGGFDIMDFDRPSLKKKPKGRRHAHQYDFDLSDSDLADELQASWENDRNKKKAKKQEREELRAQGLLGAKPGKINMKAKYAEGMSIEDVKLEIRSFLASPSESLALPPMDKRNRKLVHEIANILSLKSLSRGSGTSRFPVLTKTSRTPVLEGQAAVYQVDRIFSSGRFMRRMDRSQRGAGGPKAVAKSRGGGGLKAASYMDGDVVGASAPEIGVENKGRAMLEKMGWSTGTALGPDNNKGILHPVVHVVKNTKAGLG</sequence>
<comment type="subcellular location">
    <subcellularLocation>
        <location evidence="2">Cytoplasm</location>
    </subcellularLocation>
    <subcellularLocation>
        <location evidence="1">Nucleus</location>
    </subcellularLocation>
</comment>
<evidence type="ECO:0000313" key="13">
    <source>
        <dbReference type="Proteomes" id="UP000091918"/>
    </source>
</evidence>
<organism evidence="12 13">
    <name type="scientific">Emergomyces africanus</name>
    <dbReference type="NCBI Taxonomy" id="1955775"/>
    <lineage>
        <taxon>Eukaryota</taxon>
        <taxon>Fungi</taxon>
        <taxon>Dikarya</taxon>
        <taxon>Ascomycota</taxon>
        <taxon>Pezizomycotina</taxon>
        <taxon>Eurotiomycetes</taxon>
        <taxon>Eurotiomycetidae</taxon>
        <taxon>Onygenales</taxon>
        <taxon>Ajellomycetaceae</taxon>
        <taxon>Emergomyces</taxon>
    </lineage>
</organism>
<reference evidence="12 13" key="1">
    <citation type="submission" date="2015-07" db="EMBL/GenBank/DDBJ databases">
        <title>Emmonsia species relationships and genome sequence.</title>
        <authorList>
            <person name="Cuomo C.A."/>
            <person name="Schwartz I.S."/>
            <person name="Kenyon C."/>
            <person name="de Hoog G.S."/>
            <person name="Govender N.P."/>
            <person name="Botha A."/>
            <person name="Moreno L."/>
            <person name="de Vries M."/>
            <person name="Munoz J.F."/>
            <person name="Stielow J.B."/>
        </authorList>
    </citation>
    <scope>NUCLEOTIDE SEQUENCE [LARGE SCALE GENOMIC DNA]</scope>
    <source>
        <strain evidence="12 13">CBS 136260</strain>
    </source>
</reference>
<dbReference type="GO" id="GO:0003676">
    <property type="term" value="F:nucleic acid binding"/>
    <property type="evidence" value="ECO:0007669"/>
    <property type="project" value="UniProtKB-UniRule"/>
</dbReference>
<dbReference type="PROSITE" id="PS51061">
    <property type="entry name" value="R3H"/>
    <property type="match status" value="1"/>
</dbReference>
<dbReference type="PROSITE" id="PS50174">
    <property type="entry name" value="G_PATCH"/>
    <property type="match status" value="1"/>
</dbReference>
<dbReference type="OrthoDB" id="21470at2759"/>
<protein>
    <recommendedName>
        <fullName evidence="4">Protein SQS1</fullName>
    </recommendedName>
</protein>
<dbReference type="Pfam" id="PF01585">
    <property type="entry name" value="G-patch"/>
    <property type="match status" value="1"/>
</dbReference>
<feature type="region of interest" description="Disordered" evidence="9">
    <location>
        <begin position="728"/>
        <end position="747"/>
    </location>
</feature>
<dbReference type="InterPro" id="IPR034082">
    <property type="entry name" value="R3H_G-patch"/>
</dbReference>
<evidence type="ECO:0000256" key="3">
    <source>
        <dbReference type="ARBA" id="ARBA00010306"/>
    </source>
</evidence>
<dbReference type="GO" id="GO:0006397">
    <property type="term" value="P:mRNA processing"/>
    <property type="evidence" value="ECO:0007669"/>
    <property type="project" value="UniProtKB-KW"/>
</dbReference>
<keyword evidence="8" id="KW-0539">Nucleus</keyword>
<evidence type="ECO:0000259" key="11">
    <source>
        <dbReference type="PROSITE" id="PS51061"/>
    </source>
</evidence>
<comment type="caution">
    <text evidence="12">The sequence shown here is derived from an EMBL/GenBank/DDBJ whole genome shotgun (WGS) entry which is preliminary data.</text>
</comment>
<dbReference type="GO" id="GO:0005737">
    <property type="term" value="C:cytoplasm"/>
    <property type="evidence" value="ECO:0007669"/>
    <property type="project" value="UniProtKB-SubCell"/>
</dbReference>
<feature type="compositionally biased region" description="Acidic residues" evidence="9">
    <location>
        <begin position="332"/>
        <end position="347"/>
    </location>
</feature>
<evidence type="ECO:0000256" key="2">
    <source>
        <dbReference type="ARBA" id="ARBA00004496"/>
    </source>
</evidence>
<keyword evidence="6" id="KW-0507">mRNA processing</keyword>
<dbReference type="Proteomes" id="UP000091918">
    <property type="component" value="Unassembled WGS sequence"/>
</dbReference>
<feature type="region of interest" description="Disordered" evidence="9">
    <location>
        <begin position="448"/>
        <end position="478"/>
    </location>
</feature>
<feature type="compositionally biased region" description="Polar residues" evidence="9">
    <location>
        <begin position="357"/>
        <end position="372"/>
    </location>
</feature>
<evidence type="ECO:0000256" key="8">
    <source>
        <dbReference type="ARBA" id="ARBA00023242"/>
    </source>
</evidence>
<proteinExistence type="inferred from homology"/>
<feature type="compositionally biased region" description="Basic residues" evidence="9">
    <location>
        <begin position="298"/>
        <end position="311"/>
    </location>
</feature>
<keyword evidence="13" id="KW-1185">Reference proteome</keyword>
<evidence type="ECO:0000256" key="1">
    <source>
        <dbReference type="ARBA" id="ARBA00004123"/>
    </source>
</evidence>
<dbReference type="GO" id="GO:0008380">
    <property type="term" value="P:RNA splicing"/>
    <property type="evidence" value="ECO:0007669"/>
    <property type="project" value="UniProtKB-KW"/>
</dbReference>
<feature type="domain" description="G-patch" evidence="10">
    <location>
        <begin position="769"/>
        <end position="812"/>
    </location>
</feature>
<feature type="compositionally biased region" description="Acidic residues" evidence="9">
    <location>
        <begin position="241"/>
        <end position="259"/>
    </location>
</feature>
<feature type="compositionally biased region" description="Polar residues" evidence="9">
    <location>
        <begin position="212"/>
        <end position="237"/>
    </location>
</feature>
<feature type="compositionally biased region" description="Basic residues" evidence="9">
    <location>
        <begin position="1"/>
        <end position="11"/>
    </location>
</feature>
<feature type="compositionally biased region" description="Basic and acidic residues" evidence="9">
    <location>
        <begin position="137"/>
        <end position="169"/>
    </location>
</feature>
<feature type="region of interest" description="Disordered" evidence="9">
    <location>
        <begin position="1"/>
        <end position="21"/>
    </location>
</feature>
<evidence type="ECO:0000256" key="6">
    <source>
        <dbReference type="ARBA" id="ARBA00022664"/>
    </source>
</evidence>
<dbReference type="EMBL" id="LGUA01000277">
    <property type="protein sequence ID" value="OAX82632.1"/>
    <property type="molecule type" value="Genomic_DNA"/>
</dbReference>
<name>A0A1B7P0S5_9EURO</name>
<feature type="domain" description="R3H" evidence="11">
    <location>
        <begin position="638"/>
        <end position="700"/>
    </location>
</feature>
<dbReference type="Pfam" id="PF01424">
    <property type="entry name" value="R3H"/>
    <property type="match status" value="1"/>
</dbReference>
<keyword evidence="7" id="KW-0508">mRNA splicing</keyword>
<accession>A0A1B7P0S5</accession>
<feature type="region of interest" description="Disordered" evidence="9">
    <location>
        <begin position="96"/>
        <end position="119"/>
    </location>
</feature>
<evidence type="ECO:0000256" key="9">
    <source>
        <dbReference type="SAM" id="MobiDB-lite"/>
    </source>
</evidence>
<evidence type="ECO:0000256" key="7">
    <source>
        <dbReference type="ARBA" id="ARBA00023187"/>
    </source>
</evidence>
<dbReference type="InterPro" id="IPR001374">
    <property type="entry name" value="R3H_dom"/>
</dbReference>
<dbReference type="SMART" id="SM00393">
    <property type="entry name" value="R3H"/>
    <property type="match status" value="1"/>
</dbReference>
<dbReference type="PANTHER" id="PTHR14195">
    <property type="entry name" value="G PATCH DOMAIN CONTAINING PROTEIN 2"/>
    <property type="match status" value="1"/>
</dbReference>
<dbReference type="STRING" id="1658172.A0A1B7P0S5"/>
<dbReference type="InterPro" id="IPR036867">
    <property type="entry name" value="R3H_dom_sf"/>
</dbReference>
<evidence type="ECO:0000259" key="10">
    <source>
        <dbReference type="PROSITE" id="PS50174"/>
    </source>
</evidence>
<feature type="region of interest" description="Disordered" evidence="9">
    <location>
        <begin position="133"/>
        <end position="385"/>
    </location>
</feature>
<keyword evidence="5" id="KW-0963">Cytoplasm</keyword>
<evidence type="ECO:0000313" key="12">
    <source>
        <dbReference type="EMBL" id="OAX82632.1"/>
    </source>
</evidence>
<dbReference type="CDD" id="cd02646">
    <property type="entry name" value="R3H_G-patch"/>
    <property type="match status" value="1"/>
</dbReference>
<dbReference type="SMART" id="SM00443">
    <property type="entry name" value="G_patch"/>
    <property type="match status" value="1"/>
</dbReference>
<evidence type="ECO:0000256" key="5">
    <source>
        <dbReference type="ARBA" id="ARBA00022490"/>
    </source>
</evidence>
<dbReference type="InterPro" id="IPR051189">
    <property type="entry name" value="Splicing_assoc_domain"/>
</dbReference>
<dbReference type="InterPro" id="IPR000467">
    <property type="entry name" value="G_patch_dom"/>
</dbReference>
<evidence type="ECO:0000256" key="4">
    <source>
        <dbReference type="ARBA" id="ARBA00018964"/>
    </source>
</evidence>
<comment type="similarity">
    <text evidence="3">Belongs to the SQS1 family.</text>
</comment>